<feature type="domain" description="Alpha-L-fucosidase C-terminal" evidence="8">
    <location>
        <begin position="422"/>
        <end position="502"/>
    </location>
</feature>
<dbReference type="GO" id="GO:0006004">
    <property type="term" value="P:fucose metabolic process"/>
    <property type="evidence" value="ECO:0007669"/>
    <property type="project" value="InterPro"/>
</dbReference>
<dbReference type="PRINTS" id="PR00741">
    <property type="entry name" value="GLHYDRLASE29"/>
</dbReference>
<evidence type="ECO:0000313" key="9">
    <source>
        <dbReference type="EMBL" id="TGV03503.1"/>
    </source>
</evidence>
<dbReference type="RefSeq" id="WP_135876197.1">
    <property type="nucleotide sequence ID" value="NZ_SRSO01000006.1"/>
</dbReference>
<protein>
    <recommendedName>
        <fullName evidence="3">alpha-L-fucosidase</fullName>
        <ecNumber evidence="3">3.2.1.51</ecNumber>
    </recommendedName>
</protein>
<organism evidence="9 10">
    <name type="scientific">Flavivirga rizhaonensis</name>
    <dbReference type="NCBI Taxonomy" id="2559571"/>
    <lineage>
        <taxon>Bacteria</taxon>
        <taxon>Pseudomonadati</taxon>
        <taxon>Bacteroidota</taxon>
        <taxon>Flavobacteriia</taxon>
        <taxon>Flavobacteriales</taxon>
        <taxon>Flavobacteriaceae</taxon>
        <taxon>Flavivirga</taxon>
    </lineage>
</organism>
<keyword evidence="6" id="KW-0326">Glycosidase</keyword>
<gene>
    <name evidence="9" type="ORF">EM932_05580</name>
</gene>
<dbReference type="GO" id="GO:0016139">
    <property type="term" value="P:glycoside catabolic process"/>
    <property type="evidence" value="ECO:0007669"/>
    <property type="project" value="TreeGrafter"/>
</dbReference>
<dbReference type="PIRSF" id="PIRSF001092">
    <property type="entry name" value="Alpha-L-fucosidase"/>
    <property type="match status" value="1"/>
</dbReference>
<evidence type="ECO:0000313" key="10">
    <source>
        <dbReference type="Proteomes" id="UP000307602"/>
    </source>
</evidence>
<dbReference type="GO" id="GO:0005764">
    <property type="term" value="C:lysosome"/>
    <property type="evidence" value="ECO:0007669"/>
    <property type="project" value="TreeGrafter"/>
</dbReference>
<evidence type="ECO:0000256" key="6">
    <source>
        <dbReference type="ARBA" id="ARBA00023295"/>
    </source>
</evidence>
<feature type="domain" description="Glycoside hydrolase family 29 N-terminal" evidence="7">
    <location>
        <begin position="29"/>
        <end position="388"/>
    </location>
</feature>
<dbReference type="AlphaFoldDB" id="A0A4S1DZQ8"/>
<reference evidence="9 10" key="1">
    <citation type="submission" date="2019-04" db="EMBL/GenBank/DDBJ databases">
        <authorList>
            <person name="Liu A."/>
        </authorList>
    </citation>
    <scope>NUCLEOTIDE SEQUENCE [LARGE SCALE GENOMIC DNA]</scope>
    <source>
        <strain evidence="9 10">RZ03</strain>
    </source>
</reference>
<name>A0A4S1DZQ8_9FLAO</name>
<evidence type="ECO:0000259" key="7">
    <source>
        <dbReference type="Pfam" id="PF01120"/>
    </source>
</evidence>
<dbReference type="GO" id="GO:0004560">
    <property type="term" value="F:alpha-L-fucosidase activity"/>
    <property type="evidence" value="ECO:0007669"/>
    <property type="project" value="InterPro"/>
</dbReference>
<comment type="function">
    <text evidence="1">Alpha-L-fucosidase is responsible for hydrolyzing the alpha-1,6-linked fucose joined to the reducing-end N-acetylglucosamine of the carbohydrate moieties of glycoproteins.</text>
</comment>
<proteinExistence type="inferred from homology"/>
<dbReference type="PANTHER" id="PTHR10030:SF37">
    <property type="entry name" value="ALPHA-L-FUCOSIDASE-RELATED"/>
    <property type="match status" value="1"/>
</dbReference>
<evidence type="ECO:0000256" key="5">
    <source>
        <dbReference type="ARBA" id="ARBA00022801"/>
    </source>
</evidence>
<dbReference type="OrthoDB" id="1095333at2"/>
<sequence>MKQFRIHILVITVTMILAVSCKTGEKEEKTVEVPQKYKPEWGSIRSNYKIPEWFRDAKFGIFLHWGPYAVPAYSSEKYPKGIYQEGWSKGGMKPYTYHREHYGDPSKFGYKDLIPMFKAENFDAKKWVKLFKQAGAKYVVPVAEHHDGFAMYNSNVTRWNVVKMGPKKDVMKLLKEATVNEGMKFGVSSHFALNRQYYNHKDPSWDTNDPQYQDLYWKKIERKSLPSQEFLDLWWNRTTDIIDNYEPDLLWFDFGLDKPGFESVHKEILAYYYNKGLEWNKGVVFQDKNMKRKSFPEDLIVLDIERGRMDNIYKYPWQTDTSVGEISWGYIKDEKYKSYDYLLDELIDIVSKNGCLLLNIGPKADGTIPSEAENILLKMGEWLSVNGESIYNTRPWKIYGEGPTKVSMGHHSEKNNKTSGYKDIRFTIKGDVLYATALGWNESGVFTIKSLASNNPHETREIASIAFISGKNAIDWKQTEAGLVIEVDGEKPCEAAFSFKIKFKE</sequence>
<dbReference type="Pfam" id="PF16757">
    <property type="entry name" value="Fucosidase_C"/>
    <property type="match status" value="1"/>
</dbReference>
<evidence type="ECO:0000256" key="1">
    <source>
        <dbReference type="ARBA" id="ARBA00004071"/>
    </source>
</evidence>
<comment type="caution">
    <text evidence="9">The sequence shown here is derived from an EMBL/GenBank/DDBJ whole genome shotgun (WGS) entry which is preliminary data.</text>
</comment>
<comment type="similarity">
    <text evidence="2">Belongs to the glycosyl hydrolase 29 family.</text>
</comment>
<dbReference type="InterPro" id="IPR017853">
    <property type="entry name" value="GH"/>
</dbReference>
<dbReference type="Pfam" id="PF01120">
    <property type="entry name" value="Alpha_L_fucos"/>
    <property type="match status" value="1"/>
</dbReference>
<accession>A0A4S1DZQ8</accession>
<dbReference type="InterPro" id="IPR013780">
    <property type="entry name" value="Glyco_hydro_b"/>
</dbReference>
<dbReference type="SMART" id="SM00812">
    <property type="entry name" value="Alpha_L_fucos"/>
    <property type="match status" value="1"/>
</dbReference>
<keyword evidence="4" id="KW-0732">Signal</keyword>
<dbReference type="Gene3D" id="3.20.20.80">
    <property type="entry name" value="Glycosidases"/>
    <property type="match status" value="1"/>
</dbReference>
<dbReference type="Proteomes" id="UP000307602">
    <property type="component" value="Unassembled WGS sequence"/>
</dbReference>
<evidence type="ECO:0000256" key="4">
    <source>
        <dbReference type="ARBA" id="ARBA00022729"/>
    </source>
</evidence>
<dbReference type="InterPro" id="IPR031919">
    <property type="entry name" value="Fucosidase_C"/>
</dbReference>
<evidence type="ECO:0000259" key="8">
    <source>
        <dbReference type="Pfam" id="PF16757"/>
    </source>
</evidence>
<dbReference type="EMBL" id="SRSO01000006">
    <property type="protein sequence ID" value="TGV03503.1"/>
    <property type="molecule type" value="Genomic_DNA"/>
</dbReference>
<dbReference type="SUPFAM" id="SSF51445">
    <property type="entry name" value="(Trans)glycosidases"/>
    <property type="match status" value="1"/>
</dbReference>
<evidence type="ECO:0000256" key="3">
    <source>
        <dbReference type="ARBA" id="ARBA00012662"/>
    </source>
</evidence>
<keyword evidence="10" id="KW-1185">Reference proteome</keyword>
<dbReference type="InterPro" id="IPR016286">
    <property type="entry name" value="FUC_metazoa-typ"/>
</dbReference>
<dbReference type="InterPro" id="IPR057739">
    <property type="entry name" value="Glyco_hydro_29_N"/>
</dbReference>
<dbReference type="EC" id="3.2.1.51" evidence="3"/>
<dbReference type="PROSITE" id="PS51257">
    <property type="entry name" value="PROKAR_LIPOPROTEIN"/>
    <property type="match status" value="1"/>
</dbReference>
<keyword evidence="5" id="KW-0378">Hydrolase</keyword>
<dbReference type="Gene3D" id="2.60.40.1180">
    <property type="entry name" value="Golgi alpha-mannosidase II"/>
    <property type="match status" value="1"/>
</dbReference>
<dbReference type="InterPro" id="IPR000933">
    <property type="entry name" value="Glyco_hydro_29"/>
</dbReference>
<evidence type="ECO:0000256" key="2">
    <source>
        <dbReference type="ARBA" id="ARBA00007951"/>
    </source>
</evidence>
<dbReference type="PANTHER" id="PTHR10030">
    <property type="entry name" value="ALPHA-L-FUCOSIDASE"/>
    <property type="match status" value="1"/>
</dbReference>